<dbReference type="CDD" id="cd07969">
    <property type="entry name" value="OBF_DNA_ligase_I"/>
    <property type="match status" value="1"/>
</dbReference>
<dbReference type="Pfam" id="PF04675">
    <property type="entry name" value="DNA_ligase_A_N"/>
    <property type="match status" value="1"/>
</dbReference>
<keyword evidence="8" id="KW-0227">DNA damage</keyword>
<feature type="domain" description="ATP-dependent DNA ligase family profile" evidence="19">
    <location>
        <begin position="384"/>
        <end position="518"/>
    </location>
</feature>
<dbReference type="InterPro" id="IPR012310">
    <property type="entry name" value="DNA_ligase_ATP-dep_cent"/>
</dbReference>
<dbReference type="InterPro" id="IPR036599">
    <property type="entry name" value="DNA_ligase_N_sf"/>
</dbReference>
<dbReference type="FunFam" id="3.30.470.30:FF:000002">
    <property type="entry name" value="DNA ligase"/>
    <property type="match status" value="1"/>
</dbReference>
<dbReference type="SUPFAM" id="SSF117018">
    <property type="entry name" value="ATP-dependent DNA ligase DNA-binding domain"/>
    <property type="match status" value="1"/>
</dbReference>
<keyword evidence="6" id="KW-0235">DNA replication</keyword>
<dbReference type="SUPFAM" id="SSF56091">
    <property type="entry name" value="DNA ligase/mRNA capping enzyme, catalytic domain"/>
    <property type="match status" value="1"/>
</dbReference>
<feature type="compositionally biased region" description="Polar residues" evidence="18">
    <location>
        <begin position="21"/>
        <end position="30"/>
    </location>
</feature>
<evidence type="ECO:0000256" key="12">
    <source>
        <dbReference type="ARBA" id="ARBA00023242"/>
    </source>
</evidence>
<dbReference type="GO" id="GO:0051301">
    <property type="term" value="P:cell division"/>
    <property type="evidence" value="ECO:0007669"/>
    <property type="project" value="UniProtKB-KW"/>
</dbReference>
<evidence type="ECO:0000313" key="20">
    <source>
        <dbReference type="EMBL" id="RMZ52453.1"/>
    </source>
</evidence>
<evidence type="ECO:0000256" key="8">
    <source>
        <dbReference type="ARBA" id="ARBA00022763"/>
    </source>
</evidence>
<evidence type="ECO:0000259" key="19">
    <source>
        <dbReference type="PROSITE" id="PS50160"/>
    </source>
</evidence>
<accession>A0A3M7KPH8</accession>
<keyword evidence="11" id="KW-0234">DNA repair</keyword>
<keyword evidence="4" id="KW-0436">Ligase</keyword>
<dbReference type="Proteomes" id="UP000279271">
    <property type="component" value="Unassembled WGS sequence"/>
</dbReference>
<dbReference type="SUPFAM" id="SSF50249">
    <property type="entry name" value="Nucleic acid-binding proteins"/>
    <property type="match status" value="1"/>
</dbReference>
<evidence type="ECO:0000256" key="7">
    <source>
        <dbReference type="ARBA" id="ARBA00022741"/>
    </source>
</evidence>
<dbReference type="GO" id="GO:0003677">
    <property type="term" value="F:DNA binding"/>
    <property type="evidence" value="ECO:0007669"/>
    <property type="project" value="InterPro"/>
</dbReference>
<evidence type="ECO:0000256" key="9">
    <source>
        <dbReference type="ARBA" id="ARBA00022840"/>
    </source>
</evidence>
<keyword evidence="13" id="KW-0131">Cell cycle</keyword>
<comment type="similarity">
    <text evidence="2 17">Belongs to the ATP-dependent DNA ligase family.</text>
</comment>
<feature type="region of interest" description="Disordered" evidence="18">
    <location>
        <begin position="21"/>
        <end position="45"/>
    </location>
</feature>
<evidence type="ECO:0000256" key="14">
    <source>
        <dbReference type="ARBA" id="ARBA00034003"/>
    </source>
</evidence>
<dbReference type="InterPro" id="IPR012340">
    <property type="entry name" value="NA-bd_OB-fold"/>
</dbReference>
<dbReference type="GO" id="GO:0005739">
    <property type="term" value="C:mitochondrion"/>
    <property type="evidence" value="ECO:0007669"/>
    <property type="project" value="TreeGrafter"/>
</dbReference>
<dbReference type="Pfam" id="PF04679">
    <property type="entry name" value="DNA_ligase_A_C"/>
    <property type="match status" value="1"/>
</dbReference>
<evidence type="ECO:0000256" key="5">
    <source>
        <dbReference type="ARBA" id="ARBA00022618"/>
    </source>
</evidence>
<dbReference type="PANTHER" id="PTHR45674:SF4">
    <property type="entry name" value="DNA LIGASE 1"/>
    <property type="match status" value="1"/>
</dbReference>
<dbReference type="InterPro" id="IPR000977">
    <property type="entry name" value="DNA_ligase_ATP-dep"/>
</dbReference>
<dbReference type="EC" id="6.5.1.1" evidence="3"/>
<evidence type="ECO:0000256" key="3">
    <source>
        <dbReference type="ARBA" id="ARBA00012727"/>
    </source>
</evidence>
<gene>
    <name evidence="20" type="ORF">APUTEX25_000032</name>
</gene>
<evidence type="ECO:0000256" key="16">
    <source>
        <dbReference type="ARBA" id="ARBA00041666"/>
    </source>
</evidence>
<dbReference type="EMBL" id="QOKY01000205">
    <property type="protein sequence ID" value="RMZ52453.1"/>
    <property type="molecule type" value="Genomic_DNA"/>
</dbReference>
<dbReference type="Gene3D" id="2.40.50.140">
    <property type="entry name" value="Nucleic acid-binding proteins"/>
    <property type="match status" value="1"/>
</dbReference>
<evidence type="ECO:0000256" key="10">
    <source>
        <dbReference type="ARBA" id="ARBA00023172"/>
    </source>
</evidence>
<dbReference type="Gene3D" id="3.30.1490.70">
    <property type="match status" value="1"/>
</dbReference>
<keyword evidence="9" id="KW-0067">ATP-binding</keyword>
<evidence type="ECO:0000256" key="13">
    <source>
        <dbReference type="ARBA" id="ARBA00023306"/>
    </source>
</evidence>
<evidence type="ECO:0000256" key="4">
    <source>
        <dbReference type="ARBA" id="ARBA00022598"/>
    </source>
</evidence>
<dbReference type="InterPro" id="IPR012308">
    <property type="entry name" value="DNA_ligase_ATP-dep_N"/>
</dbReference>
<dbReference type="GO" id="GO:0071897">
    <property type="term" value="P:DNA biosynthetic process"/>
    <property type="evidence" value="ECO:0007669"/>
    <property type="project" value="InterPro"/>
</dbReference>
<dbReference type="GO" id="GO:0006310">
    <property type="term" value="P:DNA recombination"/>
    <property type="evidence" value="ECO:0007669"/>
    <property type="project" value="UniProtKB-KW"/>
</dbReference>
<dbReference type="PROSITE" id="PS50160">
    <property type="entry name" value="DNA_LIGASE_A3"/>
    <property type="match status" value="1"/>
</dbReference>
<dbReference type="Gene3D" id="1.10.3260.10">
    <property type="entry name" value="DNA ligase, ATP-dependent, N-terminal domain"/>
    <property type="match status" value="1"/>
</dbReference>
<organism evidence="20 21">
    <name type="scientific">Auxenochlorella protothecoides</name>
    <name type="common">Green microalga</name>
    <name type="synonym">Chlorella protothecoides</name>
    <dbReference type="NCBI Taxonomy" id="3075"/>
    <lineage>
        <taxon>Eukaryota</taxon>
        <taxon>Viridiplantae</taxon>
        <taxon>Chlorophyta</taxon>
        <taxon>core chlorophytes</taxon>
        <taxon>Trebouxiophyceae</taxon>
        <taxon>Chlorellales</taxon>
        <taxon>Chlorellaceae</taxon>
        <taxon>Auxenochlorella</taxon>
    </lineage>
</organism>
<dbReference type="InterPro" id="IPR016059">
    <property type="entry name" value="DNA_ligase_ATP-dep_CS"/>
</dbReference>
<feature type="non-terminal residue" evidence="20">
    <location>
        <position position="1"/>
    </location>
</feature>
<keyword evidence="10" id="KW-0233">DNA recombination</keyword>
<evidence type="ECO:0000256" key="11">
    <source>
        <dbReference type="ARBA" id="ARBA00023204"/>
    </source>
</evidence>
<evidence type="ECO:0000313" key="21">
    <source>
        <dbReference type="Proteomes" id="UP000279271"/>
    </source>
</evidence>
<evidence type="ECO:0000256" key="18">
    <source>
        <dbReference type="SAM" id="MobiDB-lite"/>
    </source>
</evidence>
<dbReference type="PANTHER" id="PTHR45674">
    <property type="entry name" value="DNA LIGASE 1/3 FAMILY MEMBER"/>
    <property type="match status" value="1"/>
</dbReference>
<dbReference type="InterPro" id="IPR050191">
    <property type="entry name" value="ATP-dep_DNA_ligase"/>
</dbReference>
<evidence type="ECO:0000256" key="1">
    <source>
        <dbReference type="ARBA" id="ARBA00004123"/>
    </source>
</evidence>
<evidence type="ECO:0000256" key="2">
    <source>
        <dbReference type="ARBA" id="ARBA00007572"/>
    </source>
</evidence>
<dbReference type="PROSITE" id="PS00333">
    <property type="entry name" value="DNA_LIGASE_A2"/>
    <property type="match status" value="1"/>
</dbReference>
<dbReference type="FunFam" id="2.40.50.140:FF:000062">
    <property type="entry name" value="DNA ligase"/>
    <property type="match status" value="1"/>
</dbReference>
<dbReference type="AlphaFoldDB" id="A0A3M7KPH8"/>
<evidence type="ECO:0000256" key="15">
    <source>
        <dbReference type="ARBA" id="ARBA00041131"/>
    </source>
</evidence>
<dbReference type="NCBIfam" id="TIGR00574">
    <property type="entry name" value="dnl1"/>
    <property type="match status" value="1"/>
</dbReference>
<dbReference type="CDD" id="cd07900">
    <property type="entry name" value="Adenylation_DNA_ligase_I_Euk"/>
    <property type="match status" value="1"/>
</dbReference>
<dbReference type="GO" id="GO:0005524">
    <property type="term" value="F:ATP binding"/>
    <property type="evidence" value="ECO:0007669"/>
    <property type="project" value="UniProtKB-KW"/>
</dbReference>
<keyword evidence="12" id="KW-0539">Nucleus</keyword>
<proteinExistence type="inferred from homology"/>
<keyword evidence="7" id="KW-0547">Nucleotide-binding</keyword>
<keyword evidence="5" id="KW-0132">Cell division</keyword>
<evidence type="ECO:0000256" key="6">
    <source>
        <dbReference type="ARBA" id="ARBA00022705"/>
    </source>
</evidence>
<comment type="subcellular location">
    <subcellularLocation>
        <location evidence="1">Nucleus</location>
    </subcellularLocation>
</comment>
<name>A0A3M7KPH8_AUXPR</name>
<comment type="caution">
    <text evidence="20">The sequence shown here is derived from an EMBL/GenBank/DDBJ whole genome shotgun (WGS) entry which is preliminary data.</text>
</comment>
<evidence type="ECO:0000256" key="17">
    <source>
        <dbReference type="RuleBase" id="RU004196"/>
    </source>
</evidence>
<reference evidence="21" key="1">
    <citation type="journal article" date="2018" name="Algal Res.">
        <title>Characterization of plant carbon substrate utilization by Auxenochlorella protothecoides.</title>
        <authorList>
            <person name="Vogler B.W."/>
            <person name="Starkenburg S.R."/>
            <person name="Sudasinghe N."/>
            <person name="Schambach J.Y."/>
            <person name="Rollin J.A."/>
            <person name="Pattathil S."/>
            <person name="Barry A.N."/>
        </authorList>
    </citation>
    <scope>NUCLEOTIDE SEQUENCE [LARGE SCALE GENOMIC DNA]</scope>
    <source>
        <strain evidence="21">UTEX 25</strain>
    </source>
</reference>
<dbReference type="Pfam" id="PF01068">
    <property type="entry name" value="DNA_ligase_A_M"/>
    <property type="match status" value="1"/>
</dbReference>
<protein>
    <recommendedName>
        <fullName evidence="15">DNA ligase 1</fullName>
        <ecNumber evidence="3">6.5.1.1</ecNumber>
    </recommendedName>
    <alternativeName>
        <fullName evidence="16">DNA ligase I</fullName>
    </alternativeName>
</protein>
<dbReference type="InterPro" id="IPR012309">
    <property type="entry name" value="DNA_ligase_ATP-dep_C"/>
</dbReference>
<dbReference type="GO" id="GO:0005634">
    <property type="term" value="C:nucleus"/>
    <property type="evidence" value="ECO:0007669"/>
    <property type="project" value="UniProtKB-SubCell"/>
</dbReference>
<dbReference type="GO" id="GO:0003910">
    <property type="term" value="F:DNA ligase (ATP) activity"/>
    <property type="evidence" value="ECO:0007669"/>
    <property type="project" value="UniProtKB-EC"/>
</dbReference>
<comment type="catalytic activity">
    <reaction evidence="14">
        <text>ATP + (deoxyribonucleotide)n-3'-hydroxyl + 5'-phospho-(deoxyribonucleotide)m = (deoxyribonucleotide)n+m + AMP + diphosphate.</text>
        <dbReference type="EC" id="6.5.1.1"/>
    </reaction>
</comment>
<sequence>RDISSFFGGARVKPAAVSLAATSPVRQASSEPKPEPCAEADEGSPSPAAAAAKFAKVEGVGLGSIKAAAEHADFDLSKVITWTLGSPVPFGFLADTFEAIAEESKRLVITRILIGAFRAVIASTPADLLPMIYLCTNRVAPAHVGLELGIGDATLIKALAQVTGKKEAAVRAEYGQCGDLGAVAAAARGLQKTMFPPPRLTVPGVLRAFRDVAAAEGSGSQDRKKAMIVKLLVAARDNEAGYVMRALQGKLRIGLAEQTVLVALAHAAVLSSVGDETAGGAAAAAGPAPPAASHEALAGRLEEAARAVKLAYSQCPSYDDLIYSRNSEDNTGKYPDIAALLPRMIKPGVKSAVLDAEAVAYDRVEKRVLPFQVLSTRARKDVSLASIKVAVCVFVFDCLYLDGRVLVQESLTTRREAMRAALSEAPGELQFATAKVSTDVEELSAFLDDAVEAGTEGLIVKTLGDTYEPSRRSSHWLKLKKDYLEGVGDTFDLVPIGAWHGRGKRTGMYGSYLLAVYDPENEEYQTISKIGTGFSEELLKQLAESQKELVIPGPRKYYNWGETLEPDVWFEPKAVWEIKAADLSISPVHKAATGLVDATKGISIRFPRLMRVRDDKGPEDSTSPAQVAEMYQAQAVVQQNSKASKPDVDDDY</sequence>
<dbReference type="GO" id="GO:0006273">
    <property type="term" value="P:lagging strand elongation"/>
    <property type="evidence" value="ECO:0007669"/>
    <property type="project" value="TreeGrafter"/>
</dbReference>
<dbReference type="GO" id="GO:0006281">
    <property type="term" value="P:DNA repair"/>
    <property type="evidence" value="ECO:0007669"/>
    <property type="project" value="UniProtKB-KW"/>
</dbReference>